<dbReference type="EMBL" id="LT669839">
    <property type="protein sequence ID" value="SHD78260.1"/>
    <property type="molecule type" value="Genomic_DNA"/>
</dbReference>
<keyword evidence="1" id="KW-0472">Membrane</keyword>
<keyword evidence="1" id="KW-0812">Transmembrane</keyword>
<feature type="transmembrane region" description="Helical" evidence="1">
    <location>
        <begin position="78"/>
        <end position="98"/>
    </location>
</feature>
<dbReference type="RefSeq" id="WP_005585385.1">
    <property type="nucleotide sequence ID" value="NZ_LT669839.1"/>
</dbReference>
<dbReference type="Pfam" id="PF06961">
    <property type="entry name" value="DUF1294"/>
    <property type="match status" value="1"/>
</dbReference>
<protein>
    <recommendedName>
        <fullName evidence="4">DUF1294 domain-containing protein</fullName>
    </recommendedName>
</protein>
<accession>M1ZC68</accession>
<organism evidence="2 3">
    <name type="scientific">[Clostridium] ultunense Esp</name>
    <dbReference type="NCBI Taxonomy" id="1288971"/>
    <lineage>
        <taxon>Bacteria</taxon>
        <taxon>Bacillati</taxon>
        <taxon>Bacillota</taxon>
        <taxon>Tissierellia</taxon>
        <taxon>Tissierellales</taxon>
        <taxon>Tepidimicrobiaceae</taxon>
        <taxon>Schnuerera</taxon>
    </lineage>
</organism>
<dbReference type="InterPro" id="IPR012156">
    <property type="entry name" value="Cold_shock_CspA"/>
</dbReference>
<keyword evidence="3" id="KW-1185">Reference proteome</keyword>
<keyword evidence="1" id="KW-1133">Transmembrane helix</keyword>
<dbReference type="OrthoDB" id="1708147at2"/>
<name>M1ZC68_9FIRM</name>
<reference evidence="2 3" key="1">
    <citation type="submission" date="2016-11" db="EMBL/GenBank/DDBJ databases">
        <authorList>
            <person name="Manzoor S."/>
        </authorList>
    </citation>
    <scope>NUCLEOTIDE SEQUENCE [LARGE SCALE GENOMIC DNA]</scope>
    <source>
        <strain evidence="2">Clostridium ultunense strain Esp</strain>
    </source>
</reference>
<evidence type="ECO:0000256" key="1">
    <source>
        <dbReference type="SAM" id="Phobius"/>
    </source>
</evidence>
<dbReference type="PIRSF" id="PIRSF002599">
    <property type="entry name" value="Cold_shock_A"/>
    <property type="match status" value="1"/>
</dbReference>
<gene>
    <name evidence="2" type="ORF">CUESP1_2931</name>
</gene>
<feature type="transmembrane region" description="Helical" evidence="1">
    <location>
        <begin position="43"/>
        <end position="66"/>
    </location>
</feature>
<dbReference type="GO" id="GO:0003676">
    <property type="term" value="F:nucleic acid binding"/>
    <property type="evidence" value="ECO:0007669"/>
    <property type="project" value="InterPro"/>
</dbReference>
<evidence type="ECO:0000313" key="3">
    <source>
        <dbReference type="Proteomes" id="UP000245423"/>
    </source>
</evidence>
<dbReference type="HOGENOM" id="CLU_091970_3_2_9"/>
<evidence type="ECO:0000313" key="2">
    <source>
        <dbReference type="EMBL" id="SHD78260.1"/>
    </source>
</evidence>
<dbReference type="InterPro" id="IPR010718">
    <property type="entry name" value="DUF1294"/>
</dbReference>
<proteinExistence type="predicted"/>
<dbReference type="AlphaFoldDB" id="M1ZC68"/>
<dbReference type="Proteomes" id="UP000245423">
    <property type="component" value="Chromosome 1"/>
</dbReference>
<feature type="transmembrane region" description="Helical" evidence="1">
    <location>
        <begin position="12"/>
        <end position="31"/>
    </location>
</feature>
<sequence>MSIISNFNNKEITFLIYIIIINIVSFFNFGFDKSKSRKNDHRISEMSLMVLALLGGAAGALLGMVVFKHKTSKVKFTLGIPIIFILNKVLELIIFNYLR</sequence>
<evidence type="ECO:0008006" key="4">
    <source>
        <dbReference type="Google" id="ProtNLM"/>
    </source>
</evidence>